<proteinExistence type="predicted"/>
<gene>
    <name evidence="1" type="ORF">LCGC14_2167530</name>
</gene>
<name>A0A0F9DR31_9ZZZZ</name>
<protein>
    <submittedName>
        <fullName evidence="1">Uncharacterized protein</fullName>
    </submittedName>
</protein>
<reference evidence="1" key="1">
    <citation type="journal article" date="2015" name="Nature">
        <title>Complex archaea that bridge the gap between prokaryotes and eukaryotes.</title>
        <authorList>
            <person name="Spang A."/>
            <person name="Saw J.H."/>
            <person name="Jorgensen S.L."/>
            <person name="Zaremba-Niedzwiedzka K."/>
            <person name="Martijn J."/>
            <person name="Lind A.E."/>
            <person name="van Eijk R."/>
            <person name="Schleper C."/>
            <person name="Guy L."/>
            <person name="Ettema T.J."/>
        </authorList>
    </citation>
    <scope>NUCLEOTIDE SEQUENCE</scope>
</reference>
<organism evidence="1">
    <name type="scientific">marine sediment metagenome</name>
    <dbReference type="NCBI Taxonomy" id="412755"/>
    <lineage>
        <taxon>unclassified sequences</taxon>
        <taxon>metagenomes</taxon>
        <taxon>ecological metagenomes</taxon>
    </lineage>
</organism>
<accession>A0A0F9DR31</accession>
<comment type="caution">
    <text evidence="1">The sequence shown here is derived from an EMBL/GenBank/DDBJ whole genome shotgun (WGS) entry which is preliminary data.</text>
</comment>
<dbReference type="AlphaFoldDB" id="A0A0F9DR31"/>
<dbReference type="EMBL" id="LAZR01027922">
    <property type="protein sequence ID" value="KKL64189.1"/>
    <property type="molecule type" value="Genomic_DNA"/>
</dbReference>
<sequence>MSRSTFSDNGNGIKFRKNLSVAGGRLTQNLDKDLRADKEKIERRLNKSMNSK</sequence>
<evidence type="ECO:0000313" key="1">
    <source>
        <dbReference type="EMBL" id="KKL64189.1"/>
    </source>
</evidence>